<dbReference type="InterPro" id="IPR007507">
    <property type="entry name" value="Glycos_transf_N"/>
</dbReference>
<evidence type="ECO:0000256" key="4">
    <source>
        <dbReference type="PIRSR" id="PIRSR639901-1"/>
    </source>
</evidence>
<evidence type="ECO:0000259" key="7">
    <source>
        <dbReference type="PROSITE" id="PS50206"/>
    </source>
</evidence>
<dbReference type="Pfam" id="PF02606">
    <property type="entry name" value="LpxK"/>
    <property type="match status" value="1"/>
</dbReference>
<evidence type="ECO:0000256" key="5">
    <source>
        <dbReference type="PIRSR" id="PIRSR639901-2"/>
    </source>
</evidence>
<gene>
    <name evidence="2 8" type="primary">lpxK</name>
    <name evidence="8" type="ORF">KL86SPO_70448</name>
</gene>
<dbReference type="PANTHER" id="PTHR42755">
    <property type="entry name" value="3-DEOXY-MANNO-OCTULOSONATE CYTIDYLYLTRANSFERASE"/>
    <property type="match status" value="1"/>
</dbReference>
<dbReference type="InterPro" id="IPR039901">
    <property type="entry name" value="Kdotransferase"/>
</dbReference>
<keyword evidence="2 8" id="KW-0418">Kinase</keyword>
<dbReference type="PANTHER" id="PTHR42755:SF1">
    <property type="entry name" value="3-DEOXY-D-MANNO-OCTULOSONIC ACID TRANSFERASE, MITOCHONDRIAL-RELATED"/>
    <property type="match status" value="1"/>
</dbReference>
<dbReference type="Gene3D" id="3.40.50.11720">
    <property type="entry name" value="3-Deoxy-D-manno-octulosonic-acid transferase, N-terminal domain"/>
    <property type="match status" value="1"/>
</dbReference>
<dbReference type="NCBIfam" id="TIGR00682">
    <property type="entry name" value="lpxK"/>
    <property type="match status" value="1"/>
</dbReference>
<keyword evidence="2" id="KW-0444">Lipid biosynthesis</keyword>
<feature type="site" description="Transition state stabilizer" evidence="5">
    <location>
        <position position="212"/>
    </location>
</feature>
<dbReference type="GO" id="GO:0009245">
    <property type="term" value="P:lipid A biosynthetic process"/>
    <property type="evidence" value="ECO:0007669"/>
    <property type="project" value="UniProtKB-UniRule"/>
</dbReference>
<dbReference type="SUPFAM" id="SSF53756">
    <property type="entry name" value="UDP-Glycosyltransferase/glycogen phosphorylase"/>
    <property type="match status" value="1"/>
</dbReference>
<evidence type="ECO:0000256" key="2">
    <source>
        <dbReference type="HAMAP-Rule" id="MF_00409"/>
    </source>
</evidence>
<feature type="domain" description="Rhodanese" evidence="7">
    <location>
        <begin position="528"/>
        <end position="563"/>
    </location>
</feature>
<feature type="site" description="Transition state stabilizer" evidence="5">
    <location>
        <position position="134"/>
    </location>
</feature>
<feature type="active site" description="Proton acceptor" evidence="4">
    <location>
        <position position="64"/>
    </location>
</feature>
<comment type="catalytic activity">
    <reaction evidence="2">
        <text>a lipid A disaccharide + ATP = a lipid IVA + ADP + H(+)</text>
        <dbReference type="Rhea" id="RHEA:67840"/>
        <dbReference type="ChEBI" id="CHEBI:15378"/>
        <dbReference type="ChEBI" id="CHEBI:30616"/>
        <dbReference type="ChEBI" id="CHEBI:176343"/>
        <dbReference type="ChEBI" id="CHEBI:176425"/>
        <dbReference type="ChEBI" id="CHEBI:456216"/>
        <dbReference type="EC" id="2.7.1.130"/>
    </reaction>
</comment>
<dbReference type="EMBL" id="FMJE01000007">
    <property type="protein sequence ID" value="SCM83590.1"/>
    <property type="molecule type" value="Genomic_DNA"/>
</dbReference>
<dbReference type="UniPathway" id="UPA00958"/>
<dbReference type="InterPro" id="IPR027417">
    <property type="entry name" value="P-loop_NTPase"/>
</dbReference>
<organism evidence="8">
    <name type="scientific">uncultured Sporomusa sp</name>
    <dbReference type="NCBI Taxonomy" id="307249"/>
    <lineage>
        <taxon>Bacteria</taxon>
        <taxon>Bacillati</taxon>
        <taxon>Bacillota</taxon>
        <taxon>Negativicutes</taxon>
        <taxon>Selenomonadales</taxon>
        <taxon>Sporomusaceae</taxon>
        <taxon>Sporomusa</taxon>
        <taxon>environmental samples</taxon>
    </lineage>
</organism>
<protein>
    <recommendedName>
        <fullName evidence="2 3">Tetraacyldisaccharide 4'-kinase</fullName>
        <ecNumber evidence="2 3">2.7.1.130</ecNumber>
    </recommendedName>
    <alternativeName>
        <fullName evidence="2">Lipid A 4'-kinase</fullName>
    </alternativeName>
</protein>
<dbReference type="PROSITE" id="PS50206">
    <property type="entry name" value="RHODANESE_3"/>
    <property type="match status" value="1"/>
</dbReference>
<evidence type="ECO:0000256" key="3">
    <source>
        <dbReference type="NCBIfam" id="TIGR00682"/>
    </source>
</evidence>
<reference evidence="8" key="1">
    <citation type="submission" date="2016-08" db="EMBL/GenBank/DDBJ databases">
        <authorList>
            <person name="Seilhamer J.J."/>
        </authorList>
    </citation>
    <scope>NUCLEOTIDE SEQUENCE</scope>
    <source>
        <strain evidence="8">86</strain>
    </source>
</reference>
<comment type="similarity">
    <text evidence="2">Belongs to the LpxK family.</text>
</comment>
<sequence length="837" mass="92279">MYLIYNIIAVLLVILALPVFFIRTIREEGFAERLKQSLGRLPEETVAKLAGKDAIWLHAASVGEIVATSPVVKEIKRELPGRPILVSVVTASGYDMAKRIIPEADGIIYFPLDLPFLSRAVISKIRPRVFLLVETELWPNFLKTAKVMKIPVIMVNGRISEKSLNRYSYFRGVLKDMLGTIVQFCMQSPIDAEYIMKLGADPRRVVITGNTKFDQSYTTLSGEEKTALYHTLHLRESGSIIVAGSTHKGEEEALFTAFSQIIAEFPDSQLVVAPRDIMRAEEIIELAADYDLQAVRRTRLPADRAAVLPNIIIIDTIGELGKIYGVADIVYTGGSLVPRGGHNILEPAAHGKPILVGPHMFNFKTSYAMLSDGGACLTVKDSADLTATIRSLLHNPEKIQEMGQAALAIISENQGASRKSALLLKEVLESSGELETSPAHRRGKGTDHKMPHREAPQIYLYKLVHGEKHGLFAAVLLAVLRGMSVLYGLGVSIKLALYRSGILKSYRLPCKVISLGNITVGGTGKTPTAQRLAAIIRDMGHRVVILNRGYRASWKGEVGVVSDGRKIYMSAGEAGDEAYLLAKSLPGVPVIIGRNRYITGEYAVNNLQAEIIILDDAYQHWLLQRDLDILLIDALNVFGNNCLLPRGTLREPLANLNRANAFLLTKVDQATEEAKETIRETLAKYNNEALIVESTHTPQCFIEIAEWSKGVASEHVPLTVIQDRSILPFSAIGNPSSFEKTITDLGGVVVDAVRYPDHHDYTMAEMQWIMQKAIDNQVAALITTDKDAVKIPSEFIHSERSLPVYVLSIEVRFHDGCEKLMAMINEVAKPYSECGGM</sequence>
<dbReference type="EC" id="2.7.1.130" evidence="2 3"/>
<accession>A0A212M1I7</accession>
<dbReference type="GO" id="GO:0005886">
    <property type="term" value="C:plasma membrane"/>
    <property type="evidence" value="ECO:0007669"/>
    <property type="project" value="TreeGrafter"/>
</dbReference>
<evidence type="ECO:0000256" key="1">
    <source>
        <dbReference type="ARBA" id="ARBA00022679"/>
    </source>
</evidence>
<dbReference type="HAMAP" id="MF_00409">
    <property type="entry name" value="LpxK"/>
    <property type="match status" value="1"/>
</dbReference>
<dbReference type="InterPro" id="IPR038107">
    <property type="entry name" value="Glycos_transf_N_sf"/>
</dbReference>
<evidence type="ECO:0000313" key="8">
    <source>
        <dbReference type="EMBL" id="SCM83590.1"/>
    </source>
</evidence>
<name>A0A212M1I7_9FIRM</name>
<keyword evidence="6" id="KW-0175">Coiled coil</keyword>
<keyword evidence="2" id="KW-0441">Lipid A biosynthesis</keyword>
<dbReference type="InterPro" id="IPR003758">
    <property type="entry name" value="LpxK"/>
</dbReference>
<dbReference type="AlphaFoldDB" id="A0A212M1I7"/>
<dbReference type="GO" id="GO:0005524">
    <property type="term" value="F:ATP binding"/>
    <property type="evidence" value="ECO:0007669"/>
    <property type="project" value="UniProtKB-UniRule"/>
</dbReference>
<dbReference type="RefSeq" id="WP_288185968.1">
    <property type="nucleotide sequence ID" value="NZ_LT608335.1"/>
</dbReference>
<evidence type="ECO:0000256" key="6">
    <source>
        <dbReference type="SAM" id="Coils"/>
    </source>
</evidence>
<feature type="coiled-coil region" evidence="6">
    <location>
        <begin position="653"/>
        <end position="680"/>
    </location>
</feature>
<dbReference type="Pfam" id="PF04413">
    <property type="entry name" value="Glycos_transf_N"/>
    <property type="match status" value="1"/>
</dbReference>
<keyword evidence="2" id="KW-0547">Nucleotide-binding</keyword>
<dbReference type="GO" id="GO:0009244">
    <property type="term" value="P:lipopolysaccharide core region biosynthetic process"/>
    <property type="evidence" value="ECO:0007669"/>
    <property type="project" value="UniProtKB-UniPathway"/>
</dbReference>
<comment type="pathway">
    <text evidence="2">Glycolipid biosynthesis; lipid IV(A) biosynthesis; lipid IV(A) from (3R)-3-hydroxytetradecanoyl-[acyl-carrier-protein] and UDP-N-acetyl-alpha-D-glucosamine: step 6/6.</text>
</comment>
<feature type="binding site" evidence="2">
    <location>
        <begin position="519"/>
        <end position="526"/>
    </location>
    <ligand>
        <name>ATP</name>
        <dbReference type="ChEBI" id="CHEBI:30616"/>
    </ligand>
</feature>
<dbReference type="Gene3D" id="3.40.50.2000">
    <property type="entry name" value="Glycogen Phosphorylase B"/>
    <property type="match status" value="1"/>
</dbReference>
<keyword evidence="2" id="KW-0067">ATP-binding</keyword>
<dbReference type="GO" id="GO:0009029">
    <property type="term" value="F:lipid-A 4'-kinase activity"/>
    <property type="evidence" value="ECO:0007669"/>
    <property type="project" value="UniProtKB-UniRule"/>
</dbReference>
<keyword evidence="2" id="KW-0443">Lipid metabolism</keyword>
<comment type="function">
    <text evidence="2">Transfers the gamma-phosphate of ATP to the 4'-position of a tetraacyldisaccharide 1-phosphate intermediate (termed DS-1-P) to form tetraacyldisaccharide 1,4'-bis-phosphate (lipid IVA).</text>
</comment>
<dbReference type="UniPathway" id="UPA00359">
    <property type="reaction ID" value="UER00482"/>
</dbReference>
<dbReference type="InterPro" id="IPR001763">
    <property type="entry name" value="Rhodanese-like_dom"/>
</dbReference>
<keyword evidence="1 2" id="KW-0808">Transferase</keyword>
<dbReference type="SUPFAM" id="SSF52540">
    <property type="entry name" value="P-loop containing nucleoside triphosphate hydrolases"/>
    <property type="match status" value="1"/>
</dbReference>
<proteinExistence type="inferred from homology"/>